<dbReference type="GO" id="GO:0016780">
    <property type="term" value="F:phosphotransferase activity, for other substituted phosphate groups"/>
    <property type="evidence" value="ECO:0007669"/>
    <property type="project" value="InterPro"/>
</dbReference>
<evidence type="ECO:0000256" key="8">
    <source>
        <dbReference type="SAM" id="Phobius"/>
    </source>
</evidence>
<feature type="modified residue" description="N6-lipoyllysine" evidence="4 5">
    <location>
        <position position="283"/>
    </location>
</feature>
<dbReference type="GO" id="GO:0016020">
    <property type="term" value="C:membrane"/>
    <property type="evidence" value="ECO:0007669"/>
    <property type="project" value="InterPro"/>
</dbReference>
<evidence type="ECO:0000256" key="1">
    <source>
        <dbReference type="ARBA" id="ARBA00009249"/>
    </source>
</evidence>
<dbReference type="InterPro" id="IPR000462">
    <property type="entry name" value="CDP-OH_P_trans"/>
</dbReference>
<dbReference type="Pfam" id="PF01066">
    <property type="entry name" value="CDP-OH_P_transf"/>
    <property type="match status" value="1"/>
</dbReference>
<comment type="caution">
    <text evidence="10">The sequence shown here is derived from an EMBL/GenBank/DDBJ whole genome shotgun (WGS) entry which is preliminary data.</text>
</comment>
<keyword evidence="2 6" id="KW-0808">Transferase</keyword>
<feature type="region of interest" description="Disordered" evidence="7">
    <location>
        <begin position="199"/>
        <end position="219"/>
    </location>
</feature>
<sequence>MSGEGERGDRVVTVPNALSVLRLALVPVFLYVLLVAKADGWAFAILIASGFSDWLDGKIARWLDQSSSLGALLDPLADRIYIIAIPLAFGIRGFIPWWLIGIIVARDVLLALQVPLLRRRGIVALPVLYVGKAATFALMSAFPWILFGQLDNVAGRIALPFGWALLIWGVAMYLWTFLLYWYQTVLVMRAPADDRRPSVRTARADPLPLSPTKGRQVAESNVPEDLRYTVEHEWVVKVDETTVRVGITDYAQDQLGDVVFVQLPGAGESVTTGESFAEVESTKSVSDIYSPLDGEVVAVNDALEASPDLVNSDAYGAGWLAELRVGSGTADDLLGTLLDAAAYTEQISG</sequence>
<feature type="transmembrane region" description="Helical" evidence="8">
    <location>
        <begin position="12"/>
        <end position="34"/>
    </location>
</feature>
<evidence type="ECO:0000259" key="9">
    <source>
        <dbReference type="PROSITE" id="PS50968"/>
    </source>
</evidence>
<dbReference type="InterPro" id="IPR000089">
    <property type="entry name" value="Biotin_lipoyl"/>
</dbReference>
<dbReference type="Gene3D" id="2.40.50.100">
    <property type="match status" value="1"/>
</dbReference>
<dbReference type="HAMAP" id="MF_00272">
    <property type="entry name" value="GcvH"/>
    <property type="match status" value="1"/>
</dbReference>
<dbReference type="PROSITE" id="PS50968">
    <property type="entry name" value="BIOTINYL_LIPOYL"/>
    <property type="match status" value="1"/>
</dbReference>
<dbReference type="InterPro" id="IPR043130">
    <property type="entry name" value="CDP-OH_PTrfase_TM_dom"/>
</dbReference>
<organism evidence="10 11">
    <name type="scientific">Gordonia crocea</name>
    <dbReference type="NCBI Taxonomy" id="589162"/>
    <lineage>
        <taxon>Bacteria</taxon>
        <taxon>Bacillati</taxon>
        <taxon>Actinomycetota</taxon>
        <taxon>Actinomycetes</taxon>
        <taxon>Mycobacteriales</taxon>
        <taxon>Gordoniaceae</taxon>
        <taxon>Gordonia</taxon>
    </lineage>
</organism>
<dbReference type="InterPro" id="IPR017453">
    <property type="entry name" value="GCV_H_sub"/>
</dbReference>
<evidence type="ECO:0000256" key="4">
    <source>
        <dbReference type="HAMAP-Rule" id="MF_00272"/>
    </source>
</evidence>
<evidence type="ECO:0000313" key="11">
    <source>
        <dbReference type="Proteomes" id="UP000444980"/>
    </source>
</evidence>
<dbReference type="Proteomes" id="UP000444980">
    <property type="component" value="Unassembled WGS sequence"/>
</dbReference>
<evidence type="ECO:0000256" key="2">
    <source>
        <dbReference type="ARBA" id="ARBA00022679"/>
    </source>
</evidence>
<dbReference type="InterPro" id="IPR033753">
    <property type="entry name" value="GCV_H/Fam206"/>
</dbReference>
<comment type="similarity">
    <text evidence="6">Belongs to the CDP-alcohol phosphatidyltransferase class-I family.</text>
</comment>
<dbReference type="PROSITE" id="PS00189">
    <property type="entry name" value="LIPOYL"/>
    <property type="match status" value="1"/>
</dbReference>
<dbReference type="GO" id="GO:0019464">
    <property type="term" value="P:glycine decarboxylation via glycine cleavage system"/>
    <property type="evidence" value="ECO:0007669"/>
    <property type="project" value="UniProtKB-UniRule"/>
</dbReference>
<dbReference type="InterPro" id="IPR048254">
    <property type="entry name" value="CDP_ALCOHOL_P_TRANSF_CS"/>
</dbReference>
<comment type="function">
    <text evidence="4">The glycine cleavage system catalyzes the degradation of glycine. The H protein shuttles the methylamine group of glycine from the P protein to the T protein.</text>
</comment>
<comment type="cofactor">
    <cofactor evidence="4">
        <name>(R)-lipoate</name>
        <dbReference type="ChEBI" id="CHEBI:83088"/>
    </cofactor>
    <text evidence="4">Binds 1 lipoyl cofactor covalently.</text>
</comment>
<protein>
    <recommendedName>
        <fullName evidence="4">Glycine cleavage system H protein</fullName>
    </recommendedName>
</protein>
<evidence type="ECO:0000313" key="10">
    <source>
        <dbReference type="EMBL" id="GED98058.1"/>
    </source>
</evidence>
<reference evidence="11" key="1">
    <citation type="submission" date="2019-06" db="EMBL/GenBank/DDBJ databases">
        <title>Gordonia isolated from sludge of a wastewater treatment plant.</title>
        <authorList>
            <person name="Tamura T."/>
            <person name="Aoyama K."/>
            <person name="Kang Y."/>
            <person name="Saito S."/>
            <person name="Akiyama N."/>
            <person name="Yazawa K."/>
            <person name="Gonoi T."/>
            <person name="Mikami Y."/>
        </authorList>
    </citation>
    <scope>NUCLEOTIDE SEQUENCE [LARGE SCALE GENOMIC DNA]</scope>
    <source>
        <strain evidence="11">NBRC 107697</strain>
    </source>
</reference>
<proteinExistence type="inferred from homology"/>
<dbReference type="CDD" id="cd06848">
    <property type="entry name" value="GCS_H"/>
    <property type="match status" value="1"/>
</dbReference>
<dbReference type="EMBL" id="BJOU01000001">
    <property type="protein sequence ID" value="GED98058.1"/>
    <property type="molecule type" value="Genomic_DNA"/>
</dbReference>
<dbReference type="InterPro" id="IPR002930">
    <property type="entry name" value="GCV_H"/>
</dbReference>
<dbReference type="InterPro" id="IPR003016">
    <property type="entry name" value="2-oxoA_DH_lipoyl-BS"/>
</dbReference>
<dbReference type="AlphaFoldDB" id="A0A7I9UY06"/>
<dbReference type="GO" id="GO:0009249">
    <property type="term" value="P:protein lipoylation"/>
    <property type="evidence" value="ECO:0007669"/>
    <property type="project" value="TreeGrafter"/>
</dbReference>
<keyword evidence="3 4" id="KW-0450">Lipoyl</keyword>
<evidence type="ECO:0000256" key="7">
    <source>
        <dbReference type="SAM" id="MobiDB-lite"/>
    </source>
</evidence>
<dbReference type="NCBIfam" id="NF002270">
    <property type="entry name" value="PRK01202.1"/>
    <property type="match status" value="1"/>
</dbReference>
<keyword evidence="8" id="KW-0812">Transmembrane</keyword>
<dbReference type="GO" id="GO:0005829">
    <property type="term" value="C:cytosol"/>
    <property type="evidence" value="ECO:0007669"/>
    <property type="project" value="TreeGrafter"/>
</dbReference>
<keyword evidence="11" id="KW-1185">Reference proteome</keyword>
<dbReference type="SUPFAM" id="SSF51230">
    <property type="entry name" value="Single hybrid motif"/>
    <property type="match status" value="1"/>
</dbReference>
<dbReference type="GO" id="GO:0005960">
    <property type="term" value="C:glycine cleavage complex"/>
    <property type="evidence" value="ECO:0007669"/>
    <property type="project" value="InterPro"/>
</dbReference>
<comment type="subunit">
    <text evidence="4">The glycine cleavage system is composed of four proteins: P, T, L and H.</text>
</comment>
<evidence type="ECO:0000256" key="5">
    <source>
        <dbReference type="PIRSR" id="PIRSR617453-50"/>
    </source>
</evidence>
<gene>
    <name evidence="4" type="primary">gcvH</name>
    <name evidence="10" type="ORF">nbrc107697_20970</name>
</gene>
<feature type="transmembrane region" description="Helical" evidence="8">
    <location>
        <begin position="80"/>
        <end position="100"/>
    </location>
</feature>
<evidence type="ECO:0000256" key="3">
    <source>
        <dbReference type="ARBA" id="ARBA00022823"/>
    </source>
</evidence>
<dbReference type="PANTHER" id="PTHR11715">
    <property type="entry name" value="GLYCINE CLEAVAGE SYSTEM H PROTEIN"/>
    <property type="match status" value="1"/>
</dbReference>
<dbReference type="Pfam" id="PF01597">
    <property type="entry name" value="GCV_H"/>
    <property type="match status" value="1"/>
</dbReference>
<comment type="similarity">
    <text evidence="1 4">Belongs to the GcvH family.</text>
</comment>
<dbReference type="NCBIfam" id="TIGR00527">
    <property type="entry name" value="gcvH"/>
    <property type="match status" value="1"/>
</dbReference>
<feature type="domain" description="Lipoyl-binding" evidence="9">
    <location>
        <begin position="242"/>
        <end position="324"/>
    </location>
</feature>
<keyword evidence="8" id="KW-1133">Transmembrane helix</keyword>
<dbReference type="GO" id="GO:0008654">
    <property type="term" value="P:phospholipid biosynthetic process"/>
    <property type="evidence" value="ECO:0007669"/>
    <property type="project" value="InterPro"/>
</dbReference>
<dbReference type="Gene3D" id="1.20.120.1760">
    <property type="match status" value="1"/>
</dbReference>
<accession>A0A7I9UY06</accession>
<dbReference type="PROSITE" id="PS00379">
    <property type="entry name" value="CDP_ALCOHOL_P_TRANSF"/>
    <property type="match status" value="1"/>
</dbReference>
<feature type="transmembrane region" description="Helical" evidence="8">
    <location>
        <begin position="157"/>
        <end position="182"/>
    </location>
</feature>
<evidence type="ECO:0000256" key="6">
    <source>
        <dbReference type="RuleBase" id="RU003750"/>
    </source>
</evidence>
<dbReference type="PANTHER" id="PTHR11715:SF3">
    <property type="entry name" value="GLYCINE CLEAVAGE SYSTEM H PROTEIN-RELATED"/>
    <property type="match status" value="1"/>
</dbReference>
<name>A0A7I9UY06_9ACTN</name>
<dbReference type="InterPro" id="IPR011053">
    <property type="entry name" value="Single_hybrid_motif"/>
</dbReference>
<feature type="transmembrane region" description="Helical" evidence="8">
    <location>
        <begin position="121"/>
        <end position="145"/>
    </location>
</feature>
<keyword evidence="8" id="KW-0472">Membrane</keyword>